<proteinExistence type="predicted"/>
<protein>
    <submittedName>
        <fullName evidence="1">Uncharacterized protein</fullName>
    </submittedName>
</protein>
<sequence length="118" mass="13524">SHSKLVLLERMIKQLFPELESQNWPPTLVQSIWKTRRGFWTPCNEQLLNALPPKSHTARVAFVSPKFVSPEKMACVVHLAGISYDQVLTSYGDHTFDRRLRLGGPLLKENIAIMVLQR</sequence>
<dbReference type="AlphaFoldDB" id="A0A022QFQ8"/>
<reference evidence="1 2" key="1">
    <citation type="journal article" date="2013" name="Proc. Natl. Acad. Sci. U.S.A.">
        <title>Fine-scale variation in meiotic recombination in Mimulus inferred from population shotgun sequencing.</title>
        <authorList>
            <person name="Hellsten U."/>
            <person name="Wright K.M."/>
            <person name="Jenkins J."/>
            <person name="Shu S."/>
            <person name="Yuan Y."/>
            <person name="Wessler S.R."/>
            <person name="Schmutz J."/>
            <person name="Willis J.H."/>
            <person name="Rokhsar D.S."/>
        </authorList>
    </citation>
    <scope>NUCLEOTIDE SEQUENCE [LARGE SCALE GENOMIC DNA]</scope>
    <source>
        <strain evidence="2">cv. DUN x IM62</strain>
    </source>
</reference>
<organism evidence="1 2">
    <name type="scientific">Erythranthe guttata</name>
    <name type="common">Yellow monkey flower</name>
    <name type="synonym">Mimulus guttatus</name>
    <dbReference type="NCBI Taxonomy" id="4155"/>
    <lineage>
        <taxon>Eukaryota</taxon>
        <taxon>Viridiplantae</taxon>
        <taxon>Streptophyta</taxon>
        <taxon>Embryophyta</taxon>
        <taxon>Tracheophyta</taxon>
        <taxon>Spermatophyta</taxon>
        <taxon>Magnoliopsida</taxon>
        <taxon>eudicotyledons</taxon>
        <taxon>Gunneridae</taxon>
        <taxon>Pentapetalae</taxon>
        <taxon>asterids</taxon>
        <taxon>lamiids</taxon>
        <taxon>Lamiales</taxon>
        <taxon>Phrymaceae</taxon>
        <taxon>Erythranthe</taxon>
    </lineage>
</organism>
<dbReference type="PANTHER" id="PTHR13617:SF14">
    <property type="entry name" value="PROTEIN ABHD18"/>
    <property type="match status" value="1"/>
</dbReference>
<dbReference type="EMBL" id="KI631803">
    <property type="protein sequence ID" value="EYU26068.1"/>
    <property type="molecule type" value="Genomic_DNA"/>
</dbReference>
<gene>
    <name evidence="1" type="ORF">MIMGU_mgv1a025980mg</name>
</gene>
<dbReference type="InterPro" id="IPR019149">
    <property type="entry name" value="ABHD18"/>
</dbReference>
<dbReference type="Pfam" id="PF09752">
    <property type="entry name" value="ABHD18"/>
    <property type="match status" value="1"/>
</dbReference>
<name>A0A022QFQ8_ERYGU</name>
<dbReference type="PANTHER" id="PTHR13617">
    <property type="entry name" value="PROTEIN ABHD18"/>
    <property type="match status" value="1"/>
</dbReference>
<dbReference type="STRING" id="4155.A0A022QFQ8"/>
<accession>A0A022QFQ8</accession>
<evidence type="ECO:0000313" key="1">
    <source>
        <dbReference type="EMBL" id="EYU26068.1"/>
    </source>
</evidence>
<evidence type="ECO:0000313" key="2">
    <source>
        <dbReference type="Proteomes" id="UP000030748"/>
    </source>
</evidence>
<dbReference type="Proteomes" id="UP000030748">
    <property type="component" value="Unassembled WGS sequence"/>
</dbReference>
<feature type="non-terminal residue" evidence="1">
    <location>
        <position position="1"/>
    </location>
</feature>
<keyword evidence="2" id="KW-1185">Reference proteome</keyword>